<reference evidence="9" key="2">
    <citation type="submission" date="2019-12" db="UniProtKB">
        <authorList>
            <consortium name="WormBaseParasite"/>
        </authorList>
    </citation>
    <scope>IDENTIFICATION</scope>
</reference>
<feature type="domain" description="Cyclin C-terminal" evidence="7">
    <location>
        <begin position="353"/>
        <end position="469"/>
    </location>
</feature>
<dbReference type="SMART" id="SM00385">
    <property type="entry name" value="CYCLIN"/>
    <property type="match status" value="2"/>
</dbReference>
<dbReference type="InterPro" id="IPR006671">
    <property type="entry name" value="Cyclin_N"/>
</dbReference>
<evidence type="ECO:0000256" key="3">
    <source>
        <dbReference type="ARBA" id="ARBA00023306"/>
    </source>
</evidence>
<protein>
    <submittedName>
        <fullName evidence="9">Cyclin N-terminal domain-containing protein</fullName>
    </submittedName>
</protein>
<dbReference type="InterPro" id="IPR039361">
    <property type="entry name" value="Cyclin"/>
</dbReference>
<dbReference type="Pfam" id="PF02984">
    <property type="entry name" value="Cyclin_C"/>
    <property type="match status" value="1"/>
</dbReference>
<dbReference type="PANTHER" id="PTHR10177">
    <property type="entry name" value="CYCLINS"/>
    <property type="match status" value="1"/>
</dbReference>
<evidence type="ECO:0000259" key="7">
    <source>
        <dbReference type="SMART" id="SM01332"/>
    </source>
</evidence>
<keyword evidence="2 4" id="KW-0195">Cyclin</keyword>
<evidence type="ECO:0000313" key="9">
    <source>
        <dbReference type="WBParaSite" id="TMUE_2000010592.1"/>
    </source>
</evidence>
<dbReference type="GO" id="GO:0051301">
    <property type="term" value="P:cell division"/>
    <property type="evidence" value="ECO:0007669"/>
    <property type="project" value="UniProtKB-KW"/>
</dbReference>
<dbReference type="InterPro" id="IPR013763">
    <property type="entry name" value="Cyclin-like_dom"/>
</dbReference>
<dbReference type="WBParaSite" id="TMUE_2000010592.2">
    <property type="protein sequence ID" value="TMUE_2000010592.2"/>
    <property type="gene ID" value="WBGene00289041"/>
</dbReference>
<comment type="similarity">
    <text evidence="4">Belongs to the cyclin family.</text>
</comment>
<dbReference type="SMART" id="SM01332">
    <property type="entry name" value="Cyclin_C"/>
    <property type="match status" value="1"/>
</dbReference>
<organism evidence="8 9">
    <name type="scientific">Trichuris muris</name>
    <name type="common">Mouse whipworm</name>
    <dbReference type="NCBI Taxonomy" id="70415"/>
    <lineage>
        <taxon>Eukaryota</taxon>
        <taxon>Metazoa</taxon>
        <taxon>Ecdysozoa</taxon>
        <taxon>Nematoda</taxon>
        <taxon>Enoplea</taxon>
        <taxon>Dorylaimia</taxon>
        <taxon>Trichinellida</taxon>
        <taxon>Trichuridae</taxon>
        <taxon>Trichuris</taxon>
    </lineage>
</organism>
<keyword evidence="8" id="KW-1185">Reference proteome</keyword>
<feature type="domain" description="Cyclin-like" evidence="6">
    <location>
        <begin position="260"/>
        <end position="344"/>
    </location>
</feature>
<dbReference type="InterPro" id="IPR004367">
    <property type="entry name" value="Cyclin_C-dom"/>
</dbReference>
<sequence length="474" mass="53302">MENETPSCNERVVRRMAKTSQTGSGSVEAKVTERKRRALEVLSDNTQRQTSLDSFGCVRTAALLHRESPSSSLCRTDNLAQPLPRVSADDSLVDDSDSDGIRACTAPSFPPELEDSAFRESAPKGPSSSDDPLVGSSVRKANKLLKGFRIDSTATSFSDDFPEKDDENERNDSFDSVIEKTDRCDSIGSIYTSTTSCNENSAIELTCSTSPVKPRPQASWDVLSDNHALIRSEEVIHKVPPNYMDEQDELDARMRSILIDWLVDVCLEFHLCQETLHTSVAVTDRFLASMNVSKDRLQLVGVVGVMIASKFEEIYPPKVKDFVAITDETYVASQLIKLERIMLKMFHFKINWPTINEFIATYANVAGTSTRTRFLAMYFGDLALQRYEFLQYLPSQVGAAAVWLSLGICESDWYNKELKNFCNYDLTIMLPIMERLLKAWRSDTDDGLRATKLKYTSDRFYNVALIVAPRSLPF</sequence>
<evidence type="ECO:0000313" key="8">
    <source>
        <dbReference type="Proteomes" id="UP000046395"/>
    </source>
</evidence>
<evidence type="ECO:0000256" key="2">
    <source>
        <dbReference type="ARBA" id="ARBA00023127"/>
    </source>
</evidence>
<name>A0A5S6QUM2_TRIMR</name>
<dbReference type="Proteomes" id="UP000046395">
    <property type="component" value="Unassembled WGS sequence"/>
</dbReference>
<accession>A0A5S6QUM2</accession>
<evidence type="ECO:0000256" key="5">
    <source>
        <dbReference type="SAM" id="MobiDB-lite"/>
    </source>
</evidence>
<dbReference type="FunFam" id="1.10.472.10:FF:000001">
    <property type="entry name" value="G2/mitotic-specific cyclin"/>
    <property type="match status" value="1"/>
</dbReference>
<reference evidence="8" key="1">
    <citation type="submission" date="2014-03" db="EMBL/GenBank/DDBJ databases">
        <title>The whipworm genome and dual-species transcriptomics of an intimate host-pathogen interaction.</title>
        <authorList>
            <person name="Foth B.J."/>
            <person name="Tsai I.J."/>
            <person name="Reid A.J."/>
            <person name="Bancroft A.J."/>
            <person name="Nichol S."/>
            <person name="Tracey A."/>
            <person name="Holroyd N."/>
            <person name="Cotton J.A."/>
            <person name="Stanley E.J."/>
            <person name="Zarowiecki M."/>
            <person name="Liu J.Z."/>
            <person name="Huckvale T."/>
            <person name="Cooper P.J."/>
            <person name="Grencis R.K."/>
            <person name="Berriman M."/>
        </authorList>
    </citation>
    <scope>NUCLEOTIDE SEQUENCE [LARGE SCALE GENOMIC DNA]</scope>
    <source>
        <strain evidence="8">Edinburgh</strain>
    </source>
</reference>
<dbReference type="CDD" id="cd20537">
    <property type="entry name" value="CYCLIN_CCNO-like_rpt2"/>
    <property type="match status" value="1"/>
</dbReference>
<feature type="domain" description="Cyclin-like" evidence="6">
    <location>
        <begin position="357"/>
        <end position="438"/>
    </location>
</feature>
<evidence type="ECO:0000259" key="6">
    <source>
        <dbReference type="SMART" id="SM00385"/>
    </source>
</evidence>
<dbReference type="InterPro" id="IPR036915">
    <property type="entry name" value="Cyclin-like_sf"/>
</dbReference>
<dbReference type="WBParaSite" id="TMUE_2000010592.1">
    <property type="protein sequence ID" value="TMUE_2000010592.1"/>
    <property type="gene ID" value="WBGene00289041"/>
</dbReference>
<dbReference type="AlphaFoldDB" id="A0A5S6QUM2"/>
<dbReference type="Gene3D" id="1.10.472.10">
    <property type="entry name" value="Cyclin-like"/>
    <property type="match status" value="2"/>
</dbReference>
<keyword evidence="3" id="KW-0131">Cell cycle</keyword>
<evidence type="ECO:0000256" key="4">
    <source>
        <dbReference type="RuleBase" id="RU000383"/>
    </source>
</evidence>
<proteinExistence type="inferred from homology"/>
<evidence type="ECO:0000256" key="1">
    <source>
        <dbReference type="ARBA" id="ARBA00022618"/>
    </source>
</evidence>
<dbReference type="STRING" id="70415.A0A5S6QUM2"/>
<feature type="region of interest" description="Disordered" evidence="5">
    <location>
        <begin position="1"/>
        <end position="32"/>
    </location>
</feature>
<dbReference type="SUPFAM" id="SSF47954">
    <property type="entry name" value="Cyclin-like"/>
    <property type="match status" value="2"/>
</dbReference>
<keyword evidence="1" id="KW-0132">Cell division</keyword>
<feature type="region of interest" description="Disordered" evidence="5">
    <location>
        <begin position="85"/>
        <end position="136"/>
    </location>
</feature>
<dbReference type="Pfam" id="PF00134">
    <property type="entry name" value="Cyclin_N"/>
    <property type="match status" value="1"/>
</dbReference>